<dbReference type="RefSeq" id="WP_173150032.1">
    <property type="nucleotide sequence ID" value="NZ_CP053985.1"/>
</dbReference>
<dbReference type="KEGG" id="apes:FOC84_09095"/>
<proteinExistence type="predicted"/>
<evidence type="ECO:0000313" key="1">
    <source>
        <dbReference type="EMBL" id="QKH39631.1"/>
    </source>
</evidence>
<dbReference type="Proteomes" id="UP000500970">
    <property type="component" value="Chromosome"/>
</dbReference>
<sequence>MRHEAASRLADKPTNVLELSAVTWHRDISMLKRYYLSPKGRTLGEKVG</sequence>
<accession>A0A7D4EBU5</accession>
<reference evidence="1 2" key="1">
    <citation type="submission" date="2020-05" db="EMBL/GenBank/DDBJ databases">
        <title>FDA dAtabase for Regulatory Grade micrObial Sequences (FDA-ARGOS): Supporting development and validation of Infectious Disease Dx tests.</title>
        <authorList>
            <person name="Sproer C."/>
            <person name="Gronow S."/>
            <person name="Severitt S."/>
            <person name="Schroder I."/>
            <person name="Tallon L."/>
            <person name="Sadzewicz L."/>
            <person name="Zhao X."/>
            <person name="Vavikolanu K."/>
            <person name="Mehta A."/>
            <person name="Aluvathingal J."/>
            <person name="Nadendla S."/>
            <person name="Myers T."/>
            <person name="Yan Y."/>
            <person name="Sichtig H."/>
        </authorList>
    </citation>
    <scope>NUCLEOTIDE SEQUENCE [LARGE SCALE GENOMIC DNA]</scope>
    <source>
        <strain evidence="1 2">FDAARGOS_790</strain>
    </source>
</reference>
<gene>
    <name evidence="1" type="ORF">FOC84_09095</name>
</gene>
<evidence type="ECO:0008006" key="3">
    <source>
        <dbReference type="Google" id="ProtNLM"/>
    </source>
</evidence>
<protein>
    <recommendedName>
        <fullName evidence="3">Tyr recombinase domain-containing protein</fullName>
    </recommendedName>
</protein>
<evidence type="ECO:0000313" key="2">
    <source>
        <dbReference type="Proteomes" id="UP000500970"/>
    </source>
</evidence>
<keyword evidence="2" id="KW-1185">Reference proteome</keyword>
<dbReference type="AlphaFoldDB" id="A0A7D4EBU5"/>
<name>A0A7D4EBU5_9BURK</name>
<dbReference type="EMBL" id="CP053985">
    <property type="protein sequence ID" value="QKH39631.1"/>
    <property type="molecule type" value="Genomic_DNA"/>
</dbReference>
<organism evidence="1 2">
    <name type="scientific">Achromobacter pestifer</name>
    <dbReference type="NCBI Taxonomy" id="1353889"/>
    <lineage>
        <taxon>Bacteria</taxon>
        <taxon>Pseudomonadati</taxon>
        <taxon>Pseudomonadota</taxon>
        <taxon>Betaproteobacteria</taxon>
        <taxon>Burkholderiales</taxon>
        <taxon>Alcaligenaceae</taxon>
        <taxon>Achromobacter</taxon>
    </lineage>
</organism>